<proteinExistence type="predicted"/>
<dbReference type="Proteomes" id="UP000612349">
    <property type="component" value="Unassembled WGS sequence"/>
</dbReference>
<protein>
    <submittedName>
        <fullName evidence="3">Membrane protein</fullName>
    </submittedName>
</protein>
<reference evidence="3" key="1">
    <citation type="journal article" date="2014" name="Int. J. Syst. Evol. Microbiol.">
        <title>Complete genome sequence of Corynebacterium casei LMG S-19264T (=DSM 44701T), isolated from a smear-ripened cheese.</title>
        <authorList>
            <consortium name="US DOE Joint Genome Institute (JGI-PGF)"/>
            <person name="Walter F."/>
            <person name="Albersmeier A."/>
            <person name="Kalinowski J."/>
            <person name="Ruckert C."/>
        </authorList>
    </citation>
    <scope>NUCLEOTIDE SEQUENCE</scope>
    <source>
        <strain evidence="3">CGMCC 1.15360</strain>
    </source>
</reference>
<feature type="chain" id="PRO_5038126508" evidence="2">
    <location>
        <begin position="24"/>
        <end position="160"/>
    </location>
</feature>
<gene>
    <name evidence="3" type="ORF">GCM10010990_20860</name>
</gene>
<feature type="region of interest" description="Disordered" evidence="1">
    <location>
        <begin position="27"/>
        <end position="46"/>
    </location>
</feature>
<evidence type="ECO:0000256" key="2">
    <source>
        <dbReference type="SAM" id="SignalP"/>
    </source>
</evidence>
<name>A0A916Z157_9SPHN</name>
<accession>A0A916Z157</accession>
<dbReference type="PROSITE" id="PS51257">
    <property type="entry name" value="PROKAR_LIPOPROTEIN"/>
    <property type="match status" value="1"/>
</dbReference>
<dbReference type="AlphaFoldDB" id="A0A916Z157"/>
<sequence length="160" mass="16858">MIAKALFARRALAMLACASFVSACSAPTGTGEADNAGTDAQSEEPAMMEESAEQAAPVDSAIPAHFRALGTEPFWAVTNGSAGLRYMTPENSEGVAVTVTGEDEQENSRNVTGTLEDNIFTIEIAVATCSDGMSDRIYPFTATLKLGEEERRGCARPLDS</sequence>
<dbReference type="OrthoDB" id="5489750at2"/>
<organism evidence="3 4">
    <name type="scientific">Croceicoccus mobilis</name>
    <dbReference type="NCBI Taxonomy" id="1703339"/>
    <lineage>
        <taxon>Bacteria</taxon>
        <taxon>Pseudomonadati</taxon>
        <taxon>Pseudomonadota</taxon>
        <taxon>Alphaproteobacteria</taxon>
        <taxon>Sphingomonadales</taxon>
        <taxon>Erythrobacteraceae</taxon>
        <taxon>Croceicoccus</taxon>
    </lineage>
</organism>
<dbReference type="RefSeq" id="WP_066774318.1">
    <property type="nucleotide sequence ID" value="NZ_BMIP01000004.1"/>
</dbReference>
<evidence type="ECO:0000256" key="1">
    <source>
        <dbReference type="SAM" id="MobiDB-lite"/>
    </source>
</evidence>
<reference evidence="3" key="2">
    <citation type="submission" date="2020-09" db="EMBL/GenBank/DDBJ databases">
        <authorList>
            <person name="Sun Q."/>
            <person name="Zhou Y."/>
        </authorList>
    </citation>
    <scope>NUCLEOTIDE SEQUENCE</scope>
    <source>
        <strain evidence="3">CGMCC 1.15360</strain>
    </source>
</reference>
<keyword evidence="4" id="KW-1185">Reference proteome</keyword>
<dbReference type="EMBL" id="BMIP01000004">
    <property type="protein sequence ID" value="GGD71191.1"/>
    <property type="molecule type" value="Genomic_DNA"/>
</dbReference>
<evidence type="ECO:0000313" key="3">
    <source>
        <dbReference type="EMBL" id="GGD71191.1"/>
    </source>
</evidence>
<comment type="caution">
    <text evidence="3">The sequence shown here is derived from an EMBL/GenBank/DDBJ whole genome shotgun (WGS) entry which is preliminary data.</text>
</comment>
<evidence type="ECO:0000313" key="4">
    <source>
        <dbReference type="Proteomes" id="UP000612349"/>
    </source>
</evidence>
<feature type="signal peptide" evidence="2">
    <location>
        <begin position="1"/>
        <end position="23"/>
    </location>
</feature>
<keyword evidence="2" id="KW-0732">Signal</keyword>